<evidence type="ECO:0000313" key="2">
    <source>
        <dbReference type="EMBL" id="RTZ77097.1"/>
    </source>
</evidence>
<keyword evidence="1" id="KW-0812">Transmembrane</keyword>
<dbReference type="Pfam" id="PF00873">
    <property type="entry name" value="ACR_tran"/>
    <property type="match status" value="1"/>
</dbReference>
<dbReference type="Gene3D" id="3.30.70.1440">
    <property type="entry name" value="Multidrug efflux transporter AcrB pore domain"/>
    <property type="match status" value="1"/>
</dbReference>
<feature type="transmembrane region" description="Helical" evidence="1">
    <location>
        <begin position="960"/>
        <end position="979"/>
    </location>
</feature>
<gene>
    <name evidence="2" type="ORF">DSY97_10550</name>
</gene>
<dbReference type="Gene3D" id="1.20.1640.10">
    <property type="entry name" value="Multidrug efflux transporter AcrB transmembrane domain"/>
    <property type="match status" value="2"/>
</dbReference>
<dbReference type="Proteomes" id="UP000286801">
    <property type="component" value="Unassembled WGS sequence"/>
</dbReference>
<dbReference type="InterPro" id="IPR001036">
    <property type="entry name" value="Acrflvin-R"/>
</dbReference>
<dbReference type="AlphaFoldDB" id="A0A432G0X6"/>
<reference evidence="2 3" key="1">
    <citation type="submission" date="2018-06" db="EMBL/GenBank/DDBJ databases">
        <title>Combined omics and stable isotope probing to characterize newly discovered Mariana Back-Arc vent microbial communities.</title>
        <authorList>
            <person name="Trembath-Reichert E."/>
            <person name="Huber J.A."/>
        </authorList>
    </citation>
    <scope>NUCLEOTIDE SEQUENCE [LARGE SCALE GENOMIC DNA]</scope>
    <source>
        <strain evidence="2">MAG 63_1</strain>
    </source>
</reference>
<feature type="transmembrane region" description="Helical" evidence="1">
    <location>
        <begin position="455"/>
        <end position="474"/>
    </location>
</feature>
<dbReference type="PANTHER" id="PTHR32063:SF33">
    <property type="entry name" value="RND SUPERFAMILY EFFLUX PUMP PERMEASE COMPONENT"/>
    <property type="match status" value="1"/>
</dbReference>
<sequence length="1038" mass="115602">MIRWMAEHKVAANLLMVIILVAGVMGVSNIKQEVFPEFDLDFIIVAVPYSGATPDEIEESILLPIEDAVSGITGIKKITGTAKESMGSFRIELQKGADKQSVFDDVESAVTRLTTLPEEADDAQVQLPRRRREVLNIALYGDAPARSLIELAQMARDTLLTHPDITQVDVEQSRGFEMTLEISKSALQQHALTLNQISGIIRQATLDMPGGKIQTVGGDLLIRTKERRYTAAEYAEIPLLTTDQGILRLGDIAHISDGFEESDLRSRYNGKPSERILVYRVGEQTPTDVSKAVHEKMEEIKSQLPSSVRTQIVRDSSIILEDRINLLMKNLWLGLGLVFLTLSLFLRVDLSFWIMMGIPISFAGAMISMPITDSSINMISLFAFILVLGIVVDDAIVVGENIYAHQEMKKSPLDAAVDGATEIGPPVLITILTTIAAFIPIYFIPGITGNIFQNIPNVLIVVLLFSLLEAMFILPGHLSHINRVMAWILAPLGKILETPRHYFSSALFWFSNKPYRKILEKGIAYRYTIFALGLFFILLCAGLVAGGHMKFTFFPKIDRDNIAVTARMPFGTPASVSREVEEKMLRSAEKLLREYEAETGQPVHDGIYSTVGRGGANKTSVRVYLKPLNERKFAAVEFSRRWRKEMGEVAGIEALNIRARHSMGSNYDIDLQLSHPDTNKLLVIVEQFKEKLGEYPGVSNIEDSTEDGKREVQLRLSPAGRTLGLSTQELTQQIRAAFQGVEVFKLLRDSDEVSVKLRLPFEERRYLRDLEDLVILSPTGKLLPLRQVAELKYGQSYSAIRRIDGRRIVSVRALVDSGVGNTGEIQRSIKQELLLKIKSQNPQLQYSFEGAHRAQTNTMDGVKQGGIVALLLIYSLLALQFRSYFQPVIIMTAIPFGMVGALLGHLLMGYSLSVVSVLGIVALTGIVVNDSLILVDFINRSRERGTPIRQAIVEAGVRRFRPIILTTLTTFFGLLPMLFEQSLQARFLIPMAISLAFGVLFSTFVILVLIPVLYMILEDFKGLVSRKPKKVEVETEVV</sequence>
<protein>
    <submittedName>
        <fullName evidence="2">AcrB/AcrD/AcrF family protein</fullName>
    </submittedName>
</protein>
<feature type="transmembrane region" description="Helical" evidence="1">
    <location>
        <begin position="352"/>
        <end position="372"/>
    </location>
</feature>
<feature type="transmembrane region" description="Helical" evidence="1">
    <location>
        <begin position="914"/>
        <end position="939"/>
    </location>
</feature>
<dbReference type="Gene3D" id="3.30.70.1430">
    <property type="entry name" value="Multidrug efflux transporter AcrB pore domain"/>
    <property type="match status" value="2"/>
</dbReference>
<feature type="transmembrane region" description="Helical" evidence="1">
    <location>
        <begin position="523"/>
        <end position="545"/>
    </location>
</feature>
<dbReference type="PANTHER" id="PTHR32063">
    <property type="match status" value="1"/>
</dbReference>
<dbReference type="InterPro" id="IPR027463">
    <property type="entry name" value="AcrB_DN_DC_subdom"/>
</dbReference>
<proteinExistence type="predicted"/>
<feature type="transmembrane region" description="Helical" evidence="1">
    <location>
        <begin position="991"/>
        <end position="1017"/>
    </location>
</feature>
<organism evidence="2 3">
    <name type="scientific">SAR324 cluster bacterium</name>
    <dbReference type="NCBI Taxonomy" id="2024889"/>
    <lineage>
        <taxon>Bacteria</taxon>
        <taxon>Deltaproteobacteria</taxon>
        <taxon>SAR324 cluster</taxon>
    </lineage>
</organism>
<keyword evidence="1" id="KW-1133">Transmembrane helix</keyword>
<dbReference type="SUPFAM" id="SSF82866">
    <property type="entry name" value="Multidrug efflux transporter AcrB transmembrane domain"/>
    <property type="match status" value="2"/>
</dbReference>
<feature type="transmembrane region" description="Helical" evidence="1">
    <location>
        <begin position="423"/>
        <end position="443"/>
    </location>
</feature>
<dbReference type="GO" id="GO:0042910">
    <property type="term" value="F:xenobiotic transmembrane transporter activity"/>
    <property type="evidence" value="ECO:0007669"/>
    <property type="project" value="TreeGrafter"/>
</dbReference>
<feature type="transmembrane region" description="Helical" evidence="1">
    <location>
        <begin position="865"/>
        <end position="881"/>
    </location>
</feature>
<dbReference type="GO" id="GO:0005886">
    <property type="term" value="C:plasma membrane"/>
    <property type="evidence" value="ECO:0007669"/>
    <property type="project" value="TreeGrafter"/>
</dbReference>
<dbReference type="Gene3D" id="3.30.2090.10">
    <property type="entry name" value="Multidrug efflux transporter AcrB TolC docking domain, DN and DC subdomains"/>
    <property type="match status" value="2"/>
</dbReference>
<dbReference type="Gene3D" id="3.30.70.1320">
    <property type="entry name" value="Multidrug efflux transporter AcrB pore domain like"/>
    <property type="match status" value="1"/>
</dbReference>
<feature type="transmembrane region" description="Helical" evidence="1">
    <location>
        <begin position="888"/>
        <end position="908"/>
    </location>
</feature>
<dbReference type="SUPFAM" id="SSF82714">
    <property type="entry name" value="Multidrug efflux transporter AcrB TolC docking domain, DN and DC subdomains"/>
    <property type="match status" value="2"/>
</dbReference>
<accession>A0A432G0X6</accession>
<evidence type="ECO:0000256" key="1">
    <source>
        <dbReference type="SAM" id="Phobius"/>
    </source>
</evidence>
<dbReference type="PRINTS" id="PR00702">
    <property type="entry name" value="ACRIFLAVINRP"/>
</dbReference>
<name>A0A432G0X6_9DELT</name>
<feature type="transmembrane region" description="Helical" evidence="1">
    <location>
        <begin position="326"/>
        <end position="345"/>
    </location>
</feature>
<comment type="caution">
    <text evidence="2">The sequence shown here is derived from an EMBL/GenBank/DDBJ whole genome shotgun (WGS) entry which is preliminary data.</text>
</comment>
<feature type="transmembrane region" description="Helical" evidence="1">
    <location>
        <begin position="378"/>
        <end position="403"/>
    </location>
</feature>
<dbReference type="SUPFAM" id="SSF82693">
    <property type="entry name" value="Multidrug efflux transporter AcrB pore domain, PN1, PN2, PC1 and PC2 subdomains"/>
    <property type="match status" value="3"/>
</dbReference>
<dbReference type="EMBL" id="QNZL01000284">
    <property type="protein sequence ID" value="RTZ77097.1"/>
    <property type="molecule type" value="Genomic_DNA"/>
</dbReference>
<keyword evidence="1" id="KW-0472">Membrane</keyword>
<evidence type="ECO:0000313" key="3">
    <source>
        <dbReference type="Proteomes" id="UP000286801"/>
    </source>
</evidence>